<dbReference type="EMBL" id="NCKU01010058">
    <property type="protein sequence ID" value="RWS00985.1"/>
    <property type="molecule type" value="Genomic_DNA"/>
</dbReference>
<reference evidence="1" key="2">
    <citation type="submission" date="2018-11" db="EMBL/GenBank/DDBJ databases">
        <title>Trombidioid mite genomics.</title>
        <authorList>
            <person name="Dong X."/>
        </authorList>
    </citation>
    <scope>NUCLEOTIDE SEQUENCE</scope>
    <source>
        <strain evidence="1">UoL-WK</strain>
    </source>
</reference>
<accession>A0A3S3NSL3</accession>
<organism evidence="1 3">
    <name type="scientific">Dinothrombium tinctorium</name>
    <dbReference type="NCBI Taxonomy" id="1965070"/>
    <lineage>
        <taxon>Eukaryota</taxon>
        <taxon>Metazoa</taxon>
        <taxon>Ecdysozoa</taxon>
        <taxon>Arthropoda</taxon>
        <taxon>Chelicerata</taxon>
        <taxon>Arachnida</taxon>
        <taxon>Acari</taxon>
        <taxon>Acariformes</taxon>
        <taxon>Trombidiformes</taxon>
        <taxon>Prostigmata</taxon>
        <taxon>Anystina</taxon>
        <taxon>Parasitengona</taxon>
        <taxon>Trombidioidea</taxon>
        <taxon>Trombidiidae</taxon>
        <taxon>Dinothrombium</taxon>
    </lineage>
</organism>
<gene>
    <name evidence="2" type="ORF">B4U79_01720</name>
    <name evidence="1" type="ORF">B4U79_06684</name>
</gene>
<reference evidence="1 3" key="1">
    <citation type="journal article" date="2018" name="Gigascience">
        <title>Genomes of trombidid mites reveal novel predicted allergens and laterally-transferred genes associated with secondary metabolism.</title>
        <authorList>
            <person name="Dong X."/>
            <person name="Chaisiri K."/>
            <person name="Xia D."/>
            <person name="Armstrong S.D."/>
            <person name="Fang Y."/>
            <person name="Donnelly M.J."/>
            <person name="Kadowaki T."/>
            <person name="McGarry J.W."/>
            <person name="Darby A.C."/>
            <person name="Makepeace B.L."/>
        </authorList>
    </citation>
    <scope>NUCLEOTIDE SEQUENCE [LARGE SCALE GENOMIC DNA]</scope>
    <source>
        <strain evidence="1">UoL-WK</strain>
    </source>
</reference>
<evidence type="ECO:0000313" key="1">
    <source>
        <dbReference type="EMBL" id="RWS00985.1"/>
    </source>
</evidence>
<protein>
    <submittedName>
        <fullName evidence="1">Uncharacterized protein</fullName>
    </submittedName>
</protein>
<dbReference type="EMBL" id="NCKU01002118">
    <property type="protein sequence ID" value="RWS10372.1"/>
    <property type="molecule type" value="Genomic_DNA"/>
</dbReference>
<dbReference type="Proteomes" id="UP000285301">
    <property type="component" value="Unassembled WGS sequence"/>
</dbReference>
<evidence type="ECO:0000313" key="3">
    <source>
        <dbReference type="Proteomes" id="UP000285301"/>
    </source>
</evidence>
<keyword evidence="3" id="KW-1185">Reference proteome</keyword>
<evidence type="ECO:0000313" key="2">
    <source>
        <dbReference type="EMBL" id="RWS10372.1"/>
    </source>
</evidence>
<proteinExistence type="predicted"/>
<comment type="caution">
    <text evidence="1">The sequence shown here is derived from an EMBL/GenBank/DDBJ whole genome shotgun (WGS) entry which is preliminary data.</text>
</comment>
<sequence length="13" mass="1366">MLSLLGSFIGATR</sequence>
<name>A0A3S3NSL3_9ACAR</name>